<gene>
    <name evidence="1" type="ORF">GYMLUDRAFT_49403</name>
</gene>
<organism evidence="1 2">
    <name type="scientific">Collybiopsis luxurians FD-317 M1</name>
    <dbReference type="NCBI Taxonomy" id="944289"/>
    <lineage>
        <taxon>Eukaryota</taxon>
        <taxon>Fungi</taxon>
        <taxon>Dikarya</taxon>
        <taxon>Basidiomycota</taxon>
        <taxon>Agaricomycotina</taxon>
        <taxon>Agaricomycetes</taxon>
        <taxon>Agaricomycetidae</taxon>
        <taxon>Agaricales</taxon>
        <taxon>Marasmiineae</taxon>
        <taxon>Omphalotaceae</taxon>
        <taxon>Collybiopsis</taxon>
        <taxon>Collybiopsis luxurians</taxon>
    </lineage>
</organism>
<reference evidence="1 2" key="1">
    <citation type="submission" date="2014-04" db="EMBL/GenBank/DDBJ databases">
        <title>Evolutionary Origins and Diversification of the Mycorrhizal Mutualists.</title>
        <authorList>
            <consortium name="DOE Joint Genome Institute"/>
            <consortium name="Mycorrhizal Genomics Consortium"/>
            <person name="Kohler A."/>
            <person name="Kuo A."/>
            <person name="Nagy L.G."/>
            <person name="Floudas D."/>
            <person name="Copeland A."/>
            <person name="Barry K.W."/>
            <person name="Cichocki N."/>
            <person name="Veneault-Fourrey C."/>
            <person name="LaButti K."/>
            <person name="Lindquist E.A."/>
            <person name="Lipzen A."/>
            <person name="Lundell T."/>
            <person name="Morin E."/>
            <person name="Murat C."/>
            <person name="Riley R."/>
            <person name="Ohm R."/>
            <person name="Sun H."/>
            <person name="Tunlid A."/>
            <person name="Henrissat B."/>
            <person name="Grigoriev I.V."/>
            <person name="Hibbett D.S."/>
            <person name="Martin F."/>
        </authorList>
    </citation>
    <scope>NUCLEOTIDE SEQUENCE [LARGE SCALE GENOMIC DNA]</scope>
    <source>
        <strain evidence="1 2">FD-317 M1</strain>
    </source>
</reference>
<sequence length="51" mass="5942">MKSTVIYDSTTIQEFLQRAILEYDAHRQNRGQWLDPQIAQQLVDHLQSASP</sequence>
<accession>A0A0D0CEJ0</accession>
<dbReference type="AlphaFoldDB" id="A0A0D0CEJ0"/>
<dbReference type="Proteomes" id="UP000053593">
    <property type="component" value="Unassembled WGS sequence"/>
</dbReference>
<evidence type="ECO:0000313" key="2">
    <source>
        <dbReference type="Proteomes" id="UP000053593"/>
    </source>
</evidence>
<keyword evidence="2" id="KW-1185">Reference proteome</keyword>
<protein>
    <submittedName>
        <fullName evidence="1">Uncharacterized protein</fullName>
    </submittedName>
</protein>
<evidence type="ECO:0000313" key="1">
    <source>
        <dbReference type="EMBL" id="KIK53403.1"/>
    </source>
</evidence>
<dbReference type="HOGENOM" id="CLU_3106583_0_0_1"/>
<dbReference type="EMBL" id="KN834830">
    <property type="protein sequence ID" value="KIK53403.1"/>
    <property type="molecule type" value="Genomic_DNA"/>
</dbReference>
<name>A0A0D0CEJ0_9AGAR</name>
<proteinExistence type="predicted"/>